<keyword evidence="1" id="KW-0812">Transmembrane</keyword>
<sequence>MQNIRSALFAVAGLAVMGIAAAFAVSLTLIVGLLLTATLGARMLMLKAKPRPVYAKTRKEREMRVWNDGRGTIIDQ</sequence>
<evidence type="ECO:0000313" key="3">
    <source>
        <dbReference type="Proteomes" id="UP000308530"/>
    </source>
</evidence>
<keyword evidence="1" id="KW-0472">Membrane</keyword>
<gene>
    <name evidence="2" type="ORF">FE840_003965</name>
</gene>
<name>A0ABX6QKH7_9HYPH</name>
<evidence type="ECO:0000313" key="2">
    <source>
        <dbReference type="EMBL" id="QLF68767.1"/>
    </source>
</evidence>
<organism evidence="2 3">
    <name type="scientific">Peteryoungia desertarenae</name>
    <dbReference type="NCBI Taxonomy" id="1813451"/>
    <lineage>
        <taxon>Bacteria</taxon>
        <taxon>Pseudomonadati</taxon>
        <taxon>Pseudomonadota</taxon>
        <taxon>Alphaproteobacteria</taxon>
        <taxon>Hyphomicrobiales</taxon>
        <taxon>Rhizobiaceae</taxon>
        <taxon>Peteryoungia</taxon>
    </lineage>
</organism>
<keyword evidence="1" id="KW-1133">Transmembrane helix</keyword>
<feature type="transmembrane region" description="Helical" evidence="1">
    <location>
        <begin position="6"/>
        <end position="39"/>
    </location>
</feature>
<evidence type="ECO:0000256" key="1">
    <source>
        <dbReference type="SAM" id="Phobius"/>
    </source>
</evidence>
<dbReference type="EMBL" id="CP058350">
    <property type="protein sequence ID" value="QLF68767.1"/>
    <property type="molecule type" value="Genomic_DNA"/>
</dbReference>
<proteinExistence type="predicted"/>
<evidence type="ECO:0008006" key="4">
    <source>
        <dbReference type="Google" id="ProtNLM"/>
    </source>
</evidence>
<reference evidence="2 3" key="1">
    <citation type="submission" date="2020-06" db="EMBL/GenBank/DDBJ databases">
        <title>Genome sequence of Rhizobium sp strain ADMK78.</title>
        <authorList>
            <person name="Rahi P."/>
        </authorList>
    </citation>
    <scope>NUCLEOTIDE SEQUENCE [LARGE SCALE GENOMIC DNA]</scope>
    <source>
        <strain evidence="2 3">ADMK78</strain>
    </source>
</reference>
<protein>
    <recommendedName>
        <fullName evidence="4">Transmembrane protein</fullName>
    </recommendedName>
</protein>
<accession>A0ABX6QKH7</accession>
<dbReference type="RefSeq" id="WP_171033686.1">
    <property type="nucleotide sequence ID" value="NZ_CP058350.1"/>
</dbReference>
<keyword evidence="3" id="KW-1185">Reference proteome</keyword>
<dbReference type="Proteomes" id="UP000308530">
    <property type="component" value="Chromosome"/>
</dbReference>